<evidence type="ECO:0000313" key="1">
    <source>
        <dbReference type="EMBL" id="KDP37127.1"/>
    </source>
</evidence>
<keyword evidence="2" id="KW-1185">Reference proteome</keyword>
<gene>
    <name evidence="1" type="ORF">JCGZ_06183</name>
</gene>
<protein>
    <submittedName>
        <fullName evidence="1">Uncharacterized protein</fullName>
    </submittedName>
</protein>
<dbReference type="EMBL" id="KK914415">
    <property type="protein sequence ID" value="KDP37127.1"/>
    <property type="molecule type" value="Genomic_DNA"/>
</dbReference>
<sequence length="56" mass="5885">MSGICDFNTGFDSLGCRSPSNGDWSLSSVGTGGVGGRKGLERQVERVGSRPVIFHL</sequence>
<name>A0A067KLV5_JATCU</name>
<proteinExistence type="predicted"/>
<dbReference type="AlphaFoldDB" id="A0A067KLV5"/>
<evidence type="ECO:0000313" key="2">
    <source>
        <dbReference type="Proteomes" id="UP000027138"/>
    </source>
</evidence>
<reference evidence="1 2" key="1">
    <citation type="journal article" date="2014" name="PLoS ONE">
        <title>Global Analysis of Gene Expression Profiles in Physic Nut (Jatropha curcas L.) Seedlings Exposed to Salt Stress.</title>
        <authorList>
            <person name="Zhang L."/>
            <person name="Zhang C."/>
            <person name="Wu P."/>
            <person name="Chen Y."/>
            <person name="Li M."/>
            <person name="Jiang H."/>
            <person name="Wu G."/>
        </authorList>
    </citation>
    <scope>NUCLEOTIDE SEQUENCE [LARGE SCALE GENOMIC DNA]</scope>
    <source>
        <strain evidence="2">cv. GZQX0401</strain>
        <tissue evidence="1">Young leaves</tissue>
    </source>
</reference>
<organism evidence="1 2">
    <name type="scientific">Jatropha curcas</name>
    <name type="common">Barbados nut</name>
    <dbReference type="NCBI Taxonomy" id="180498"/>
    <lineage>
        <taxon>Eukaryota</taxon>
        <taxon>Viridiplantae</taxon>
        <taxon>Streptophyta</taxon>
        <taxon>Embryophyta</taxon>
        <taxon>Tracheophyta</taxon>
        <taxon>Spermatophyta</taxon>
        <taxon>Magnoliopsida</taxon>
        <taxon>eudicotyledons</taxon>
        <taxon>Gunneridae</taxon>
        <taxon>Pentapetalae</taxon>
        <taxon>rosids</taxon>
        <taxon>fabids</taxon>
        <taxon>Malpighiales</taxon>
        <taxon>Euphorbiaceae</taxon>
        <taxon>Crotonoideae</taxon>
        <taxon>Jatropheae</taxon>
        <taxon>Jatropha</taxon>
    </lineage>
</organism>
<dbReference type="Proteomes" id="UP000027138">
    <property type="component" value="Unassembled WGS sequence"/>
</dbReference>
<accession>A0A067KLV5</accession>